<dbReference type="PATRIC" id="fig|159743.3.peg.910"/>
<dbReference type="AlphaFoldDB" id="A0A0D7X9E0"/>
<dbReference type="OrthoDB" id="2637438at2"/>
<protein>
    <submittedName>
        <fullName evidence="2">Uncharacterized protein</fullName>
    </submittedName>
</protein>
<name>A0A0D7X9E0_9BACL</name>
<keyword evidence="3" id="KW-1185">Reference proteome</keyword>
<reference evidence="2 3" key="1">
    <citation type="submission" date="2014-11" db="EMBL/GenBank/DDBJ databases">
        <title>Draft Genome Sequences of Paenibacillus polymyxa NRRL B-30509 and Paenibacillus terrae NRRL B-30644, Strains from a Poultry Environment that Produce Tridecaptin A and Paenicidins.</title>
        <authorList>
            <person name="van Belkum M.J."/>
            <person name="Lohans C.T."/>
            <person name="Vederas J.C."/>
        </authorList>
    </citation>
    <scope>NUCLEOTIDE SEQUENCE [LARGE SCALE GENOMIC DNA]</scope>
    <source>
        <strain evidence="2 3">NRRL B-30644</strain>
    </source>
</reference>
<comment type="caution">
    <text evidence="2">The sequence shown here is derived from an EMBL/GenBank/DDBJ whole genome shotgun (WGS) entry which is preliminary data.</text>
</comment>
<evidence type="ECO:0000256" key="1">
    <source>
        <dbReference type="SAM" id="SignalP"/>
    </source>
</evidence>
<accession>A0A0D7X9E0</accession>
<sequence length="194" mass="21243">MKKLLVTMLFIMLVAIGLNPASSYADSSSSAKDASDQSLFPPYSSIVNSDTLLSGLTLEEYNEAIANAVPLESVIVKSDKTQSIEKISPMAVPSWSFSHLSRNDGFWSDKFSIGYAGYVPVSVVQWGDDSSWSQPNVGYTLVSRDYLGKVRIVSGRYTGTNTKFEIKVPEAGQYQMLVNNLNDYTISGNGFMGY</sequence>
<organism evidence="2 3">
    <name type="scientific">Paenibacillus terrae</name>
    <dbReference type="NCBI Taxonomy" id="159743"/>
    <lineage>
        <taxon>Bacteria</taxon>
        <taxon>Bacillati</taxon>
        <taxon>Bacillota</taxon>
        <taxon>Bacilli</taxon>
        <taxon>Bacillales</taxon>
        <taxon>Paenibacillaceae</taxon>
        <taxon>Paenibacillus</taxon>
    </lineage>
</organism>
<evidence type="ECO:0000313" key="3">
    <source>
        <dbReference type="Proteomes" id="UP000032534"/>
    </source>
</evidence>
<proteinExistence type="predicted"/>
<feature type="chain" id="PRO_5002326350" evidence="1">
    <location>
        <begin position="26"/>
        <end position="194"/>
    </location>
</feature>
<evidence type="ECO:0000313" key="2">
    <source>
        <dbReference type="EMBL" id="KJD46722.1"/>
    </source>
</evidence>
<dbReference type="Proteomes" id="UP000032534">
    <property type="component" value="Unassembled WGS sequence"/>
</dbReference>
<dbReference type="RefSeq" id="WP_044644939.1">
    <property type="nucleotide sequence ID" value="NZ_JTHP01000005.1"/>
</dbReference>
<feature type="signal peptide" evidence="1">
    <location>
        <begin position="1"/>
        <end position="25"/>
    </location>
</feature>
<keyword evidence="1" id="KW-0732">Signal</keyword>
<gene>
    <name evidence="2" type="ORF">QD47_04215</name>
</gene>
<dbReference type="EMBL" id="JTHP01000005">
    <property type="protein sequence ID" value="KJD46722.1"/>
    <property type="molecule type" value="Genomic_DNA"/>
</dbReference>